<dbReference type="Proteomes" id="UP000295008">
    <property type="component" value="Unassembled WGS sequence"/>
</dbReference>
<keyword evidence="2" id="KW-0288">FMN</keyword>
<evidence type="ECO:0000259" key="3">
    <source>
        <dbReference type="Pfam" id="PF03358"/>
    </source>
</evidence>
<dbReference type="EMBL" id="SLUN01000040">
    <property type="protein sequence ID" value="TCL58796.1"/>
    <property type="molecule type" value="Genomic_DNA"/>
</dbReference>
<evidence type="ECO:0000313" key="4">
    <source>
        <dbReference type="EMBL" id="TCL58796.1"/>
    </source>
</evidence>
<comment type="caution">
    <text evidence="4">The sequence shown here is derived from an EMBL/GenBank/DDBJ whole genome shotgun (WGS) entry which is preliminary data.</text>
</comment>
<keyword evidence="1" id="KW-0285">Flavoprotein</keyword>
<feature type="domain" description="NADPH-dependent FMN reductase-like" evidence="3">
    <location>
        <begin position="5"/>
        <end position="138"/>
    </location>
</feature>
<dbReference type="Pfam" id="PF03358">
    <property type="entry name" value="FMN_red"/>
    <property type="match status" value="1"/>
</dbReference>
<dbReference type="InterPro" id="IPR029039">
    <property type="entry name" value="Flavoprotein-like_sf"/>
</dbReference>
<evidence type="ECO:0000256" key="2">
    <source>
        <dbReference type="ARBA" id="ARBA00022643"/>
    </source>
</evidence>
<dbReference type="OrthoDB" id="9790975at2"/>
<proteinExistence type="predicted"/>
<name>A0A4R1R0J6_HYDET</name>
<dbReference type="PANTHER" id="PTHR43278:SF4">
    <property type="entry name" value="NAD(P)H-DEPENDENT FMN-CONTAINING OXIDOREDUCTASE YWQN-RELATED"/>
    <property type="match status" value="1"/>
</dbReference>
<sequence>MKQTPKVVGVISSAHRNGNTAALVREALGGAAAAGATVEEIFLPQLRIEYCNGCFHCISAGECPIGDDFAAVQSALYEADGIILGSPTYAGSFNAVMQTLFERLGMYERLTSSLGGKYLAGVSSCSGMGAAAVARRMVRLMSGGIFGRGYESGTLGVPLRGREAAALPKPLRRARNLGGKLVRDIRRGRRFPLQNLAGRLVSRWILRPNFRRFILSNRDGGMKAVYQNLNRRGLLP</sequence>
<evidence type="ECO:0000256" key="1">
    <source>
        <dbReference type="ARBA" id="ARBA00022630"/>
    </source>
</evidence>
<reference evidence="4 5" key="1">
    <citation type="submission" date="2019-03" db="EMBL/GenBank/DDBJ databases">
        <title>Genomic Encyclopedia of Type Strains, Phase IV (KMG-IV): sequencing the most valuable type-strain genomes for metagenomic binning, comparative biology and taxonomic classification.</title>
        <authorList>
            <person name="Goeker M."/>
        </authorList>
    </citation>
    <scope>NUCLEOTIDE SEQUENCE [LARGE SCALE GENOMIC DNA]</scope>
    <source>
        <strain evidence="4 5">LX-B</strain>
    </source>
</reference>
<dbReference type="SUPFAM" id="SSF52218">
    <property type="entry name" value="Flavoproteins"/>
    <property type="match status" value="1"/>
</dbReference>
<evidence type="ECO:0000313" key="5">
    <source>
        <dbReference type="Proteomes" id="UP000295008"/>
    </source>
</evidence>
<dbReference type="PANTHER" id="PTHR43278">
    <property type="entry name" value="NAD(P)H-DEPENDENT FMN-CONTAINING OXIDOREDUCTASE YWQN-RELATED"/>
    <property type="match status" value="1"/>
</dbReference>
<gene>
    <name evidence="4" type="ORF">EDC14_104010</name>
</gene>
<dbReference type="RefSeq" id="WP_132016654.1">
    <property type="nucleotide sequence ID" value="NZ_SLUN01000040.1"/>
</dbReference>
<dbReference type="InterPro" id="IPR051796">
    <property type="entry name" value="ISF_SsuE-like"/>
</dbReference>
<dbReference type="AlphaFoldDB" id="A0A4R1R0J6"/>
<dbReference type="InterPro" id="IPR005025">
    <property type="entry name" value="FMN_Rdtase-like_dom"/>
</dbReference>
<organism evidence="4 5">
    <name type="scientific">Hydrogenispora ethanolica</name>
    <dbReference type="NCBI Taxonomy" id="1082276"/>
    <lineage>
        <taxon>Bacteria</taxon>
        <taxon>Bacillati</taxon>
        <taxon>Bacillota</taxon>
        <taxon>Hydrogenispora</taxon>
    </lineage>
</organism>
<accession>A0A4R1R0J6</accession>
<dbReference type="GO" id="GO:0016491">
    <property type="term" value="F:oxidoreductase activity"/>
    <property type="evidence" value="ECO:0007669"/>
    <property type="project" value="InterPro"/>
</dbReference>
<dbReference type="Gene3D" id="3.40.50.360">
    <property type="match status" value="1"/>
</dbReference>
<keyword evidence="5" id="KW-1185">Reference proteome</keyword>
<protein>
    <submittedName>
        <fullName evidence="4">Multimeric flavodoxin WrbA</fullName>
    </submittedName>
</protein>